<keyword evidence="6" id="KW-0809">Transit peptide</keyword>
<evidence type="ECO:0000256" key="10">
    <source>
        <dbReference type="ARBA" id="ARBA00023136"/>
    </source>
</evidence>
<evidence type="ECO:0000313" key="14">
    <source>
        <dbReference type="EMBL" id="OCT87166.1"/>
    </source>
</evidence>
<dbReference type="Proteomes" id="UP000694892">
    <property type="component" value="Chromosome 3S"/>
</dbReference>
<dbReference type="PROSITE" id="PS01329">
    <property type="entry name" value="COX6A"/>
    <property type="match status" value="1"/>
</dbReference>
<keyword evidence="4 13" id="KW-0812">Transmembrane</keyword>
<dbReference type="AlphaFoldDB" id="A0A974HRE3"/>
<keyword evidence="5 12" id="KW-0999">Mitochondrion inner membrane</keyword>
<keyword evidence="8" id="KW-0560">Oxidoreductase</keyword>
<evidence type="ECO:0000256" key="13">
    <source>
        <dbReference type="SAM" id="Phobius"/>
    </source>
</evidence>
<evidence type="ECO:0000256" key="11">
    <source>
        <dbReference type="RuleBase" id="RU004396"/>
    </source>
</evidence>
<comment type="pathway">
    <text evidence="2">Energy metabolism; oxidative phosphorylation.</text>
</comment>
<dbReference type="GO" id="GO:0016491">
    <property type="term" value="F:oxidoreductase activity"/>
    <property type="evidence" value="ECO:0007669"/>
    <property type="project" value="UniProtKB-KW"/>
</dbReference>
<dbReference type="Pfam" id="PF02046">
    <property type="entry name" value="COX6A"/>
    <property type="match status" value="1"/>
</dbReference>
<feature type="transmembrane region" description="Helical" evidence="13">
    <location>
        <begin position="38"/>
        <end position="59"/>
    </location>
</feature>
<dbReference type="InterPro" id="IPR018507">
    <property type="entry name" value="Cyt_c_oxidase_su6a_CS"/>
</dbReference>
<dbReference type="InterPro" id="IPR001349">
    <property type="entry name" value="Cyt_c_oxidase_su6a"/>
</dbReference>
<comment type="subcellular location">
    <subcellularLocation>
        <location evidence="1">Mitochondrion inner membrane</location>
        <topology evidence="1">Single-pass membrane protein</topology>
    </subcellularLocation>
</comment>
<evidence type="ECO:0000256" key="8">
    <source>
        <dbReference type="ARBA" id="ARBA00023002"/>
    </source>
</evidence>
<evidence type="ECO:0000256" key="5">
    <source>
        <dbReference type="ARBA" id="ARBA00022792"/>
    </source>
</evidence>
<dbReference type="OMA" id="TWKILIC"/>
<keyword evidence="7 13" id="KW-1133">Transmembrane helix</keyword>
<name>A0A974HRE3_XENLA</name>
<gene>
    <name evidence="14" type="ORF">XELAEV_18020861mg</name>
</gene>
<comment type="similarity">
    <text evidence="3 11">Belongs to the cytochrome c oxidase subunit 6A family.</text>
</comment>
<keyword evidence="10 12" id="KW-0472">Membrane</keyword>
<dbReference type="PIRSF" id="PIRSF000277">
    <property type="entry name" value="COX6A1"/>
    <property type="match status" value="1"/>
</dbReference>
<protein>
    <recommendedName>
        <fullName evidence="12">Cytochrome c oxidase subunit</fullName>
    </recommendedName>
    <alternativeName>
        <fullName evidence="12">Cytochrome c oxidase polypeptide VIa</fullName>
    </alternativeName>
</protein>
<evidence type="ECO:0000256" key="4">
    <source>
        <dbReference type="ARBA" id="ARBA00022692"/>
    </source>
</evidence>
<evidence type="ECO:0000256" key="2">
    <source>
        <dbReference type="ARBA" id="ARBA00004673"/>
    </source>
</evidence>
<proteinExistence type="inferred from homology"/>
<dbReference type="InterPro" id="IPR036418">
    <property type="entry name" value="Cyt_c_oxidase_su6a_sf"/>
</dbReference>
<dbReference type="GO" id="GO:0005743">
    <property type="term" value="C:mitochondrial inner membrane"/>
    <property type="evidence" value="ECO:0007669"/>
    <property type="project" value="UniProtKB-SubCell"/>
</dbReference>
<dbReference type="GO" id="GO:0006123">
    <property type="term" value="P:mitochondrial electron transport, cytochrome c to oxygen"/>
    <property type="evidence" value="ECO:0007669"/>
    <property type="project" value="TreeGrafter"/>
</dbReference>
<keyword evidence="9 12" id="KW-0496">Mitochondrion</keyword>
<organism evidence="14 15">
    <name type="scientific">Xenopus laevis</name>
    <name type="common">African clawed frog</name>
    <dbReference type="NCBI Taxonomy" id="8355"/>
    <lineage>
        <taxon>Eukaryota</taxon>
        <taxon>Metazoa</taxon>
        <taxon>Chordata</taxon>
        <taxon>Craniata</taxon>
        <taxon>Vertebrata</taxon>
        <taxon>Euteleostomi</taxon>
        <taxon>Amphibia</taxon>
        <taxon>Batrachia</taxon>
        <taxon>Anura</taxon>
        <taxon>Pipoidea</taxon>
        <taxon>Pipidae</taxon>
        <taxon>Xenopodinae</taxon>
        <taxon>Xenopus</taxon>
        <taxon>Xenopus</taxon>
    </lineage>
</organism>
<evidence type="ECO:0000256" key="7">
    <source>
        <dbReference type="ARBA" id="ARBA00022989"/>
    </source>
</evidence>
<evidence type="ECO:0000256" key="12">
    <source>
        <dbReference type="RuleBase" id="RU004397"/>
    </source>
</evidence>
<dbReference type="PANTHER" id="PTHR11504:SF13">
    <property type="entry name" value="CYTOCHROME C OXIDASE SUBUNIT"/>
    <property type="match status" value="1"/>
</dbReference>
<evidence type="ECO:0000256" key="6">
    <source>
        <dbReference type="ARBA" id="ARBA00022946"/>
    </source>
</evidence>
<evidence type="ECO:0000256" key="1">
    <source>
        <dbReference type="ARBA" id="ARBA00004434"/>
    </source>
</evidence>
<reference evidence="15" key="1">
    <citation type="journal article" date="2016" name="Nature">
        <title>Genome evolution in the allotetraploid frog Xenopus laevis.</title>
        <authorList>
            <person name="Session A.M."/>
            <person name="Uno Y."/>
            <person name="Kwon T."/>
            <person name="Chapman J.A."/>
            <person name="Toyoda A."/>
            <person name="Takahashi S."/>
            <person name="Fukui A."/>
            <person name="Hikosaka A."/>
            <person name="Suzuki A."/>
            <person name="Kondo M."/>
            <person name="van Heeringen S.J."/>
            <person name="Quigley I."/>
            <person name="Heinz S."/>
            <person name="Ogino H."/>
            <person name="Ochi H."/>
            <person name="Hellsten U."/>
            <person name="Lyons J.B."/>
            <person name="Simakov O."/>
            <person name="Putnam N."/>
            <person name="Stites J."/>
            <person name="Kuroki Y."/>
            <person name="Tanaka T."/>
            <person name="Michiue T."/>
            <person name="Watanabe M."/>
            <person name="Bogdanovic O."/>
            <person name="Lister R."/>
            <person name="Georgiou G."/>
            <person name="Paranjpe S.S."/>
            <person name="van Kruijsbergen I."/>
            <person name="Shu S."/>
            <person name="Carlson J."/>
            <person name="Kinoshita T."/>
            <person name="Ohta Y."/>
            <person name="Mawaribuchi S."/>
            <person name="Jenkins J."/>
            <person name="Grimwood J."/>
            <person name="Schmutz J."/>
            <person name="Mitros T."/>
            <person name="Mozaffari S.V."/>
            <person name="Suzuki Y."/>
            <person name="Haramoto Y."/>
            <person name="Yamamoto T.S."/>
            <person name="Takagi C."/>
            <person name="Heald R."/>
            <person name="Miller K."/>
            <person name="Haudenschild C."/>
            <person name="Kitzman J."/>
            <person name="Nakayama T."/>
            <person name="Izutsu Y."/>
            <person name="Robert J."/>
            <person name="Fortriede J."/>
            <person name="Burns K."/>
            <person name="Lotay V."/>
            <person name="Karimi K."/>
            <person name="Yasuoka Y."/>
            <person name="Dichmann D.S."/>
            <person name="Flajnik M.F."/>
            <person name="Houston D.W."/>
            <person name="Shendure J."/>
            <person name="DuPasquier L."/>
            <person name="Vize P.D."/>
            <person name="Zorn A.M."/>
            <person name="Ito M."/>
            <person name="Marcotte E.M."/>
            <person name="Wallingford J.B."/>
            <person name="Ito Y."/>
            <person name="Asashima M."/>
            <person name="Ueno N."/>
            <person name="Matsuda Y."/>
            <person name="Veenstra G.J."/>
            <person name="Fujiyama A."/>
            <person name="Harland R.M."/>
            <person name="Taira M."/>
            <person name="Rokhsar D.S."/>
        </authorList>
    </citation>
    <scope>NUCLEOTIDE SEQUENCE [LARGE SCALE GENOMIC DNA]</scope>
    <source>
        <strain evidence="15">J</strain>
    </source>
</reference>
<dbReference type="GO" id="GO:0030234">
    <property type="term" value="F:enzyme regulator activity"/>
    <property type="evidence" value="ECO:0007669"/>
    <property type="project" value="TreeGrafter"/>
</dbReference>
<accession>A0A974HRE3</accession>
<dbReference type="PANTHER" id="PTHR11504">
    <property type="entry name" value="CYTOCHROME C OXIDASE POLYPEPTIDE VIA"/>
    <property type="match status" value="1"/>
</dbReference>
<evidence type="ECO:0000256" key="9">
    <source>
        <dbReference type="ARBA" id="ARBA00023128"/>
    </source>
</evidence>
<dbReference type="SUPFAM" id="SSF81411">
    <property type="entry name" value="Mitochondrial cytochrome c oxidase subunit VIa"/>
    <property type="match status" value="1"/>
</dbReference>
<dbReference type="FunFam" id="4.10.95.10:FF:000001">
    <property type="entry name" value="Cytochrome c oxidase subunit 6A, mitochondrial"/>
    <property type="match status" value="1"/>
</dbReference>
<dbReference type="Gene3D" id="4.10.95.10">
    <property type="entry name" value="Cytochrome c oxidase, subunit VIa"/>
    <property type="match status" value="1"/>
</dbReference>
<evidence type="ECO:0000256" key="3">
    <source>
        <dbReference type="ARBA" id="ARBA00005553"/>
    </source>
</evidence>
<evidence type="ECO:0000313" key="15">
    <source>
        <dbReference type="Proteomes" id="UP000694892"/>
    </source>
</evidence>
<sequence length="104" mass="12153">MATLGRLSGILRSSLPIQRRHFLRSSCRARTCRAVRTWKILICIIALPGVAVCILKVYLNMQHHSHERPEFIPYEHLRIRTKKFPWGDGEKSLFHNAHLNALWL</sequence>
<dbReference type="EMBL" id="CM004471">
    <property type="protein sequence ID" value="OCT87166.1"/>
    <property type="molecule type" value="Genomic_DNA"/>
</dbReference>